<accession>A0A432ZPP0</accession>
<dbReference type="Proteomes" id="UP000287996">
    <property type="component" value="Unassembled WGS sequence"/>
</dbReference>
<evidence type="ECO:0000313" key="3">
    <source>
        <dbReference type="Proteomes" id="UP000287996"/>
    </source>
</evidence>
<organism evidence="2 3">
    <name type="scientific">Idiomarina tyrosinivorans</name>
    <dbReference type="NCBI Taxonomy" id="1445662"/>
    <lineage>
        <taxon>Bacteria</taxon>
        <taxon>Pseudomonadati</taxon>
        <taxon>Pseudomonadota</taxon>
        <taxon>Gammaproteobacteria</taxon>
        <taxon>Alteromonadales</taxon>
        <taxon>Idiomarinaceae</taxon>
        <taxon>Idiomarina</taxon>
    </lineage>
</organism>
<protein>
    <submittedName>
        <fullName evidence="2">Uncharacterized protein</fullName>
    </submittedName>
</protein>
<reference evidence="2 3" key="1">
    <citation type="journal article" date="2011" name="Front. Microbiol.">
        <title>Genomic signatures of strain selection and enhancement in Bacillus atrophaeus var. globigii, a historical biowarfare simulant.</title>
        <authorList>
            <person name="Gibbons H.S."/>
            <person name="Broomall S.M."/>
            <person name="McNew L.A."/>
            <person name="Daligault H."/>
            <person name="Chapman C."/>
            <person name="Bruce D."/>
            <person name="Karavis M."/>
            <person name="Krepps M."/>
            <person name="McGregor P.A."/>
            <person name="Hong C."/>
            <person name="Park K.H."/>
            <person name="Akmal A."/>
            <person name="Feldman A."/>
            <person name="Lin J.S."/>
            <person name="Chang W.E."/>
            <person name="Higgs B.W."/>
            <person name="Demirev P."/>
            <person name="Lindquist J."/>
            <person name="Liem A."/>
            <person name="Fochler E."/>
            <person name="Read T.D."/>
            <person name="Tapia R."/>
            <person name="Johnson S."/>
            <person name="Bishop-Lilly K.A."/>
            <person name="Detter C."/>
            <person name="Han C."/>
            <person name="Sozhamannan S."/>
            <person name="Rosenzweig C.N."/>
            <person name="Skowronski E.W."/>
        </authorList>
    </citation>
    <scope>NUCLEOTIDE SEQUENCE [LARGE SCALE GENOMIC DNA]</scope>
    <source>
        <strain evidence="2 3">CC-PW-9</strain>
    </source>
</reference>
<dbReference type="AlphaFoldDB" id="A0A432ZPP0"/>
<dbReference type="RefSeq" id="WP_126842366.1">
    <property type="nucleotide sequence ID" value="NZ_PIQH01000008.1"/>
</dbReference>
<evidence type="ECO:0000256" key="1">
    <source>
        <dbReference type="SAM" id="MobiDB-lite"/>
    </source>
</evidence>
<comment type="caution">
    <text evidence="2">The sequence shown here is derived from an EMBL/GenBank/DDBJ whole genome shotgun (WGS) entry which is preliminary data.</text>
</comment>
<proteinExistence type="predicted"/>
<gene>
    <name evidence="2" type="ORF">CWI84_09545</name>
</gene>
<feature type="compositionally biased region" description="Basic and acidic residues" evidence="1">
    <location>
        <begin position="410"/>
        <end position="419"/>
    </location>
</feature>
<name>A0A432ZPP0_9GAMM</name>
<keyword evidence="3" id="KW-1185">Reference proteome</keyword>
<feature type="region of interest" description="Disordered" evidence="1">
    <location>
        <begin position="379"/>
        <end position="429"/>
    </location>
</feature>
<sequence>MDAEGNDTGNLSLSTGSLTTTDLNNHSYSSNQSFGVNTSVGISEAANPADPNQSDTNLALNSSNYSYQNESSQSLDKSLATIGEGSVSVNGEETSSEGVNRDVAQVNKEIYDVDRQQGNIDLTVDHRLLSEEGREQIAKDAEVVQETAGDVAYSLGADDVTQFLYDIDDANISAALKDNAEETLDLLIASDVDPAVAKALLTNPEFYNTVASILANGDALGEGNQRLSDTSDNTGQSSYTPGQPLTITITKGLSPTPVQNVLLGLKDVEGFVSGLPAEEAQAAMIGLGLLTGGVVKTAVDVAKDTVVDTALGAQIRDLQQNVAKVVAAGATGVDVGTHEGLIEVESGNGFSTDLQTGSEFGLEVIGLGTGIGVAKKVEGKGVEGSNNSSHSRVLGENGPTIPSLTLWNSKGKDKGRIDVENANPGQRPG</sequence>
<dbReference type="OrthoDB" id="5666689at2"/>
<evidence type="ECO:0000313" key="2">
    <source>
        <dbReference type="EMBL" id="RUO79860.1"/>
    </source>
</evidence>
<dbReference type="EMBL" id="PIQH01000008">
    <property type="protein sequence ID" value="RUO79860.1"/>
    <property type="molecule type" value="Genomic_DNA"/>
</dbReference>